<evidence type="ECO:0000313" key="2">
    <source>
        <dbReference type="Proteomes" id="UP000318825"/>
    </source>
</evidence>
<gene>
    <name evidence="1" type="ORF">NWI01_34980</name>
</gene>
<evidence type="ECO:0008006" key="3">
    <source>
        <dbReference type="Google" id="ProtNLM"/>
    </source>
</evidence>
<reference evidence="1 2" key="1">
    <citation type="submission" date="2019-06" db="EMBL/GenBank/DDBJ databases">
        <title>Whole genome shotgun sequence of Nitrobacter winogradskyi NBRC 14297.</title>
        <authorList>
            <person name="Hosoyama A."/>
            <person name="Uohara A."/>
            <person name="Ohji S."/>
            <person name="Ichikawa N."/>
        </authorList>
    </citation>
    <scope>NUCLEOTIDE SEQUENCE [LARGE SCALE GENOMIC DNA]</scope>
    <source>
        <strain evidence="1 2">NBRC 14297</strain>
    </source>
</reference>
<dbReference type="Proteomes" id="UP000318825">
    <property type="component" value="Unassembled WGS sequence"/>
</dbReference>
<sequence length="84" mass="9453">MAQVDVVLMSGDFGSLDAKEVRLTIENKMAGIKAISREAAKTVDGHWLVRQLPFPVGGRWDIQIDILVNDFEKTTLQDQVTIRR</sequence>
<organism evidence="1 2">
    <name type="scientific">Nitrobacter winogradskyi</name>
    <name type="common">Nitrobacter agilis</name>
    <dbReference type="NCBI Taxonomy" id="913"/>
    <lineage>
        <taxon>Bacteria</taxon>
        <taxon>Pseudomonadati</taxon>
        <taxon>Pseudomonadota</taxon>
        <taxon>Alphaproteobacteria</taxon>
        <taxon>Hyphomicrobiales</taxon>
        <taxon>Nitrobacteraceae</taxon>
        <taxon>Nitrobacter</taxon>
    </lineage>
</organism>
<evidence type="ECO:0000313" key="1">
    <source>
        <dbReference type="EMBL" id="GEC17606.1"/>
    </source>
</evidence>
<accession>A0A4Y3WJT8</accession>
<dbReference type="AlphaFoldDB" id="A0A4Y3WJT8"/>
<dbReference type="EMBL" id="BJNF01000122">
    <property type="protein sequence ID" value="GEC17606.1"/>
    <property type="molecule type" value="Genomic_DNA"/>
</dbReference>
<name>A0A4Y3WJT8_NITWI</name>
<protein>
    <recommendedName>
        <fullName evidence="3">YtkA-like domain-containing protein</fullName>
    </recommendedName>
</protein>
<proteinExistence type="predicted"/>
<comment type="caution">
    <text evidence="1">The sequence shown here is derived from an EMBL/GenBank/DDBJ whole genome shotgun (WGS) entry which is preliminary data.</text>
</comment>